<keyword evidence="2" id="KW-1185">Reference proteome</keyword>
<accession>A0ACC6PJV1</accession>
<reference evidence="1" key="1">
    <citation type="submission" date="2024-03" db="EMBL/GenBank/DDBJ databases">
        <title>Whole genome sequecning of epiphytes from Marcgravia umbellata leaves.</title>
        <authorList>
            <person name="Kumar G."/>
            <person name="Savka M.A."/>
        </authorList>
    </citation>
    <scope>NUCLEOTIDE SEQUENCE</scope>
    <source>
        <strain evidence="1">RIT_BL5</strain>
    </source>
</reference>
<dbReference type="EMBL" id="JBBKAR010000061">
    <property type="protein sequence ID" value="MEJ8307163.1"/>
    <property type="molecule type" value="Genomic_DNA"/>
</dbReference>
<proteinExistence type="predicted"/>
<gene>
    <name evidence="1" type="ORF">WKI47_24910</name>
</gene>
<comment type="caution">
    <text evidence="1">The sequence shown here is derived from an EMBL/GenBank/DDBJ whole genome shotgun (WGS) entry which is preliminary data.</text>
</comment>
<dbReference type="Proteomes" id="UP001380953">
    <property type="component" value="Unassembled WGS sequence"/>
</dbReference>
<evidence type="ECO:0000313" key="2">
    <source>
        <dbReference type="Proteomes" id="UP001380953"/>
    </source>
</evidence>
<name>A0ACC6PJV1_9BACL</name>
<evidence type="ECO:0000313" key="1">
    <source>
        <dbReference type="EMBL" id="MEJ8307163.1"/>
    </source>
</evidence>
<organism evidence="1 2">
    <name type="scientific">Saccharibacillus sacchari</name>
    <dbReference type="NCBI Taxonomy" id="456493"/>
    <lineage>
        <taxon>Bacteria</taxon>
        <taxon>Bacillati</taxon>
        <taxon>Bacillota</taxon>
        <taxon>Bacilli</taxon>
        <taxon>Bacillales</taxon>
        <taxon>Paenibacillaceae</taxon>
        <taxon>Saccharibacillus</taxon>
    </lineage>
</organism>
<sequence>MGTIAENVNVLGRFCGMRDIASLTAKDLSAAYGVGQADVMVLFGGSILAGADVFAQAIQDGIAKTCIIVGGEGHTTKYLRETVMNAVPDLHPQGASEADIFNSYIQYKHGVTADYLERHSTNCGNNVTLCLDLLHRHHIRHENLILIQDSTMQRRMEAGFRKYLPQSVSIINYAAYKIEVEGISERLGYDRKLTGMWDMEQYMRLLMGEIPRLRDDSEGYGPAGKDYIAHVDIPDQVLQAFDELHGQYGSLVRMANPKYRSS</sequence>
<protein>
    <submittedName>
        <fullName evidence="1">ElyC/SanA/YdcF family protein</fullName>
    </submittedName>
</protein>